<dbReference type="PANTHER" id="PTHR42703">
    <property type="entry name" value="NADH DEHYDROGENASE"/>
    <property type="match status" value="1"/>
</dbReference>
<organism evidence="10 11">
    <name type="scientific">Candidatus Viridilinea mediisalina</name>
    <dbReference type="NCBI Taxonomy" id="2024553"/>
    <lineage>
        <taxon>Bacteria</taxon>
        <taxon>Bacillati</taxon>
        <taxon>Chloroflexota</taxon>
        <taxon>Chloroflexia</taxon>
        <taxon>Chloroflexales</taxon>
        <taxon>Chloroflexineae</taxon>
        <taxon>Oscillochloridaceae</taxon>
        <taxon>Candidatus Viridilinea</taxon>
    </lineage>
</organism>
<dbReference type="GO" id="GO:0005886">
    <property type="term" value="C:plasma membrane"/>
    <property type="evidence" value="ECO:0007669"/>
    <property type="project" value="UniProtKB-SubCell"/>
</dbReference>
<dbReference type="OrthoDB" id="9811718at2"/>
<dbReference type="PRINTS" id="PR01437">
    <property type="entry name" value="NUOXDRDTASE4"/>
</dbReference>
<feature type="transmembrane region" description="Helical" evidence="8">
    <location>
        <begin position="6"/>
        <end position="23"/>
    </location>
</feature>
<proteinExistence type="inferred from homology"/>
<gene>
    <name evidence="10" type="ORF">CJ255_07560</name>
</gene>
<evidence type="ECO:0000256" key="7">
    <source>
        <dbReference type="RuleBase" id="RU000320"/>
    </source>
</evidence>
<dbReference type="Proteomes" id="UP000220527">
    <property type="component" value="Unassembled WGS sequence"/>
</dbReference>
<evidence type="ECO:0000259" key="9">
    <source>
        <dbReference type="Pfam" id="PF00361"/>
    </source>
</evidence>
<name>A0A2A6RKM8_9CHLR</name>
<feature type="transmembrane region" description="Helical" evidence="8">
    <location>
        <begin position="271"/>
        <end position="294"/>
    </location>
</feature>
<feature type="transmembrane region" description="Helical" evidence="8">
    <location>
        <begin position="134"/>
        <end position="152"/>
    </location>
</feature>
<feature type="transmembrane region" description="Helical" evidence="8">
    <location>
        <begin position="240"/>
        <end position="259"/>
    </location>
</feature>
<dbReference type="PANTHER" id="PTHR42703:SF1">
    <property type="entry name" value="NA(+)_H(+) ANTIPORTER SUBUNIT D1"/>
    <property type="match status" value="1"/>
</dbReference>
<feature type="transmembrane region" description="Helical" evidence="8">
    <location>
        <begin position="30"/>
        <end position="54"/>
    </location>
</feature>
<evidence type="ECO:0000256" key="5">
    <source>
        <dbReference type="ARBA" id="ARBA00022989"/>
    </source>
</evidence>
<evidence type="ECO:0000313" key="10">
    <source>
        <dbReference type="EMBL" id="PDW03674.1"/>
    </source>
</evidence>
<dbReference type="InterPro" id="IPR001750">
    <property type="entry name" value="ND/Mrp_TM"/>
</dbReference>
<protein>
    <submittedName>
        <fullName evidence="10">Short chain dehydrogenase</fullName>
    </submittedName>
</protein>
<dbReference type="InterPro" id="IPR050586">
    <property type="entry name" value="CPA3_Na-H_Antiporter_D"/>
</dbReference>
<feature type="transmembrane region" description="Helical" evidence="8">
    <location>
        <begin position="449"/>
        <end position="472"/>
    </location>
</feature>
<feature type="domain" description="NADH:quinone oxidoreductase/Mrp antiporter transmembrane" evidence="9">
    <location>
        <begin position="130"/>
        <end position="420"/>
    </location>
</feature>
<sequence>MANHLFLPLISPMLASALALLFARDKTRMVARVIVLASIIFNLIYSIWLLWVVGNEGIQVTQGAGWEAPFGVTLVADGASALMLCVATLLMLVTVSYSFASLDPGYENFFYYPLLLLLLLGVSGAFLTGDIFNLYVWFEILLLASFGLMTLGGSRPQLEGGLKYVVLNLFGSTAFLVACGLIYGTVGSLNMAHVAERMSSVTNPGIVTVIACLFFFAYGGKAAILPLFFWLPTSYHTPPVAVTAIFSGLLTKVGAYSLYRVLGLVLQDELIRLAPFVLAVAGLTMVVGVFGAMAQMNVRRILSFHIISQIGYSLMGLGLASAIGLAAGLLFTAHVMIVKTALFFIGGAAEQVYGTGDLKKMGGIARREPLLSIFWFLGILSLAGIPPMSGFFGKLALLQAGINQGALLISVVAAFTGILTFFSMLKIWNEVFWKKSYGDMSKLPRVTPGLLWPGAILVIISFALGIGAGGLVDYSQMAGAQLFDRAAYISSVCGSNGCEAVVDLALR</sequence>
<evidence type="ECO:0000256" key="1">
    <source>
        <dbReference type="ARBA" id="ARBA00004651"/>
    </source>
</evidence>
<dbReference type="GO" id="GO:0008137">
    <property type="term" value="F:NADH dehydrogenase (ubiquinone) activity"/>
    <property type="evidence" value="ECO:0007669"/>
    <property type="project" value="InterPro"/>
</dbReference>
<feature type="transmembrane region" description="Helical" evidence="8">
    <location>
        <begin position="164"/>
        <end position="186"/>
    </location>
</feature>
<dbReference type="RefSeq" id="WP_097643482.1">
    <property type="nucleotide sequence ID" value="NZ_NQWI01000024.1"/>
</dbReference>
<dbReference type="EMBL" id="NQWI01000024">
    <property type="protein sequence ID" value="PDW03674.1"/>
    <property type="molecule type" value="Genomic_DNA"/>
</dbReference>
<feature type="transmembrane region" description="Helical" evidence="8">
    <location>
        <begin position="109"/>
        <end position="128"/>
    </location>
</feature>
<feature type="transmembrane region" description="Helical" evidence="8">
    <location>
        <begin position="370"/>
        <end position="393"/>
    </location>
</feature>
<keyword evidence="6 8" id="KW-0472">Membrane</keyword>
<feature type="transmembrane region" description="Helical" evidence="8">
    <location>
        <begin position="329"/>
        <end position="349"/>
    </location>
</feature>
<evidence type="ECO:0000313" key="11">
    <source>
        <dbReference type="Proteomes" id="UP000220527"/>
    </source>
</evidence>
<evidence type="ECO:0000256" key="3">
    <source>
        <dbReference type="ARBA" id="ARBA00022475"/>
    </source>
</evidence>
<dbReference type="InterPro" id="IPR003918">
    <property type="entry name" value="NADH_UbQ_OxRdtase"/>
</dbReference>
<feature type="transmembrane region" description="Helical" evidence="8">
    <location>
        <begin position="405"/>
        <end position="428"/>
    </location>
</feature>
<comment type="similarity">
    <text evidence="2">Belongs to the CPA3 antiporters (TC 2.A.63) subunit D family.</text>
</comment>
<evidence type="ECO:0000256" key="4">
    <source>
        <dbReference type="ARBA" id="ARBA00022692"/>
    </source>
</evidence>
<feature type="transmembrane region" description="Helical" evidence="8">
    <location>
        <begin position="74"/>
        <end position="97"/>
    </location>
</feature>
<accession>A0A2A6RKM8</accession>
<keyword evidence="3" id="KW-1003">Cell membrane</keyword>
<dbReference type="GO" id="GO:0042773">
    <property type="term" value="P:ATP synthesis coupled electron transport"/>
    <property type="evidence" value="ECO:0007669"/>
    <property type="project" value="InterPro"/>
</dbReference>
<comment type="caution">
    <text evidence="10">The sequence shown here is derived from an EMBL/GenBank/DDBJ whole genome shotgun (WGS) entry which is preliminary data.</text>
</comment>
<evidence type="ECO:0000256" key="8">
    <source>
        <dbReference type="SAM" id="Phobius"/>
    </source>
</evidence>
<keyword evidence="5 8" id="KW-1133">Transmembrane helix</keyword>
<feature type="transmembrane region" description="Helical" evidence="8">
    <location>
        <begin position="206"/>
        <end position="228"/>
    </location>
</feature>
<reference evidence="11" key="1">
    <citation type="submission" date="2017-08" db="EMBL/GenBank/DDBJ databases">
        <authorList>
            <person name="Grouzdev D.S."/>
            <person name="Gaisin V.A."/>
            <person name="Rysina M.S."/>
            <person name="Gorlenko V.M."/>
        </authorList>
    </citation>
    <scope>NUCLEOTIDE SEQUENCE [LARGE SCALE GENOMIC DNA]</scope>
    <source>
        <strain evidence="11">Kir15-3F</strain>
    </source>
</reference>
<evidence type="ECO:0000256" key="2">
    <source>
        <dbReference type="ARBA" id="ARBA00005346"/>
    </source>
</evidence>
<feature type="transmembrane region" description="Helical" evidence="8">
    <location>
        <begin position="301"/>
        <end position="323"/>
    </location>
</feature>
<dbReference type="Pfam" id="PF00361">
    <property type="entry name" value="Proton_antipo_M"/>
    <property type="match status" value="1"/>
</dbReference>
<dbReference type="AlphaFoldDB" id="A0A2A6RKM8"/>
<comment type="subcellular location">
    <subcellularLocation>
        <location evidence="1">Cell membrane</location>
        <topology evidence="1">Multi-pass membrane protein</topology>
    </subcellularLocation>
    <subcellularLocation>
        <location evidence="7">Membrane</location>
        <topology evidence="7">Multi-pass membrane protein</topology>
    </subcellularLocation>
</comment>
<evidence type="ECO:0000256" key="6">
    <source>
        <dbReference type="ARBA" id="ARBA00023136"/>
    </source>
</evidence>
<keyword evidence="4 7" id="KW-0812">Transmembrane</keyword>
<keyword evidence="11" id="KW-1185">Reference proteome</keyword>